<dbReference type="Pfam" id="PF04129">
    <property type="entry name" value="Vps52_CC"/>
    <property type="match status" value="1"/>
</dbReference>
<feature type="domain" description="Vps52 coiled-coil" evidence="2">
    <location>
        <begin position="190"/>
        <end position="339"/>
    </location>
</feature>
<dbReference type="EMBL" id="CP056070">
    <property type="protein sequence ID" value="UKK01071.2"/>
    <property type="molecule type" value="Genomic_DNA"/>
</dbReference>
<protein>
    <recommendedName>
        <fullName evidence="2">Vps52 coiled-coil domain-containing protein</fullName>
    </recommendedName>
</protein>
<gene>
    <name evidence="3" type="ORF">MACK_001884</name>
</gene>
<feature type="compositionally biased region" description="Low complexity" evidence="1">
    <location>
        <begin position="532"/>
        <end position="553"/>
    </location>
</feature>
<dbReference type="GO" id="GO:0019905">
    <property type="term" value="F:syntaxin binding"/>
    <property type="evidence" value="ECO:0007669"/>
    <property type="project" value="TreeGrafter"/>
</dbReference>
<proteinExistence type="predicted"/>
<evidence type="ECO:0000259" key="2">
    <source>
        <dbReference type="Pfam" id="PF04129"/>
    </source>
</evidence>
<dbReference type="InterPro" id="IPR007258">
    <property type="entry name" value="Vps52"/>
</dbReference>
<dbReference type="PANTHER" id="PTHR14190">
    <property type="entry name" value="SUPPRESSOR OF ACTIN MUTATIONS 2/VACUOLAR PROTEIN SORTING 52"/>
    <property type="match status" value="1"/>
</dbReference>
<feature type="compositionally biased region" description="Low complexity" evidence="1">
    <location>
        <begin position="485"/>
        <end position="516"/>
    </location>
</feature>
<accession>A0A976QUX8</accession>
<evidence type="ECO:0000313" key="3">
    <source>
        <dbReference type="EMBL" id="UKK01071.2"/>
    </source>
</evidence>
<dbReference type="GO" id="GO:0006896">
    <property type="term" value="P:Golgi to vacuole transport"/>
    <property type="evidence" value="ECO:0007669"/>
    <property type="project" value="TreeGrafter"/>
</dbReference>
<name>A0A976QUX8_THEOR</name>
<dbReference type="GO" id="GO:0032456">
    <property type="term" value="P:endocytic recycling"/>
    <property type="evidence" value="ECO:0007669"/>
    <property type="project" value="TreeGrafter"/>
</dbReference>
<dbReference type="AlphaFoldDB" id="A0A976QUX8"/>
<organism evidence="3 4">
    <name type="scientific">Theileria orientalis</name>
    <dbReference type="NCBI Taxonomy" id="68886"/>
    <lineage>
        <taxon>Eukaryota</taxon>
        <taxon>Sar</taxon>
        <taxon>Alveolata</taxon>
        <taxon>Apicomplexa</taxon>
        <taxon>Aconoidasida</taxon>
        <taxon>Piroplasmida</taxon>
        <taxon>Theileriidae</taxon>
        <taxon>Theileria</taxon>
    </lineage>
</organism>
<dbReference type="GO" id="GO:0042147">
    <property type="term" value="P:retrograde transport, endosome to Golgi"/>
    <property type="evidence" value="ECO:0007669"/>
    <property type="project" value="TreeGrafter"/>
</dbReference>
<dbReference type="GO" id="GO:0005829">
    <property type="term" value="C:cytosol"/>
    <property type="evidence" value="ECO:0007669"/>
    <property type="project" value="GOC"/>
</dbReference>
<dbReference type="Proteomes" id="UP000244811">
    <property type="component" value="Chromosome 3"/>
</dbReference>
<sequence>MVDSNRALNGLLLPSQPGTGRHGVNNNDLLNNYQSNCQFDFFNEGLDSLCEDLKSYLDSLTVSNSIKNLHPSFNRNLSSLFATSENTSTISHSDLSNLHSKLDDSTSNLSLSHLEETVNDSPLSNSHGKQANSEHTSDINKSNGFSNINEHTSFYNKLSLLCNNKRCKLENDVINTLLKHEKELSEFSIDLNHSNSTLELIERSLSNQYKLLEVSCTNIKKLHDESKDISYGLENRKKLVEKLQEFVKNVIITPAMIRSLCGDAINEEYVGLVEEFEKKVERINTLYRDKEYPAVEFTKIQIKKLELVLIRRIFDFLSMEISNLAVPKVNIQLIQMTRFNSYYPLYKYLTNFPDYTNDLKKLYVYTMKKTYSHLFENYLNALESCFEKERCRDVSYILRVRTPEVVKRLNKTISYYDLDGRDKILNDFNSQPMLPTGLKPASIKKELIVKSYFKLLVDTCATELGFLTSFFGSSGGGPDTNTHASSTSSGDGSSSNTTGNNSTTDPSGSSDDNNTSVVNTPDGDNVKNNELSATTNTNSTTANASSTSPATTNLNRPERAMLKEMFSEVFEVISFNMKTYFRGSFDLVALGLIYSVLRFNRRTLLYKQITFFESEMYELETLAYERCNYILREVHGLIVKVTRNPPITTIFTWAPAPFIVNSSHILMVILRINEYTNRFNNHLVQLLETLRDIMDKCSMRLDPNKNALFLINNTAPIVEVLEKVSNKSHYSTSTFSLEAYSERIKEDLDTNLAFYSNYLLTEFISDLINVMSRKEEEEEDIDSTPKKTLTLATEALEYRTICMEFIENYKERITLIKNLILHAFPYGPTTTLVNKHVFDSFHGIYDRFYSVIMEMFKESPSDWLSKLPSPSEFKS</sequence>
<dbReference type="InterPro" id="IPR048319">
    <property type="entry name" value="Vps52_CC"/>
</dbReference>
<feature type="compositionally biased region" description="Polar residues" evidence="1">
    <location>
        <begin position="119"/>
        <end position="142"/>
    </location>
</feature>
<feature type="region of interest" description="Disordered" evidence="1">
    <location>
        <begin position="477"/>
        <end position="556"/>
    </location>
</feature>
<evidence type="ECO:0000256" key="1">
    <source>
        <dbReference type="SAM" id="MobiDB-lite"/>
    </source>
</evidence>
<dbReference type="PANTHER" id="PTHR14190:SF7">
    <property type="entry name" value="VACUOLAR PROTEIN SORTING-ASSOCIATED PROTEIN 52 HOMOLOG"/>
    <property type="match status" value="1"/>
</dbReference>
<evidence type="ECO:0000313" key="4">
    <source>
        <dbReference type="Proteomes" id="UP000244811"/>
    </source>
</evidence>
<reference evidence="3" key="1">
    <citation type="submission" date="2022-07" db="EMBL/GenBank/DDBJ databases">
        <title>Evaluation of T. orientalis genome assembly methods using nanopore sequencing and analysis of variation between genomes.</title>
        <authorList>
            <person name="Yam J."/>
            <person name="Micallef M.L."/>
            <person name="Liu M."/>
            <person name="Djordjevic S.P."/>
            <person name="Bogema D.R."/>
            <person name="Jenkins C."/>
        </authorList>
    </citation>
    <scope>NUCLEOTIDE SEQUENCE</scope>
    <source>
        <strain evidence="3">Goon Nure</strain>
    </source>
</reference>
<dbReference type="GO" id="GO:0000938">
    <property type="term" value="C:GARP complex"/>
    <property type="evidence" value="ECO:0007669"/>
    <property type="project" value="TreeGrafter"/>
</dbReference>
<feature type="region of interest" description="Disordered" evidence="1">
    <location>
        <begin position="115"/>
        <end position="142"/>
    </location>
</feature>